<name>A0A4Q9H2F7_9BURK</name>
<dbReference type="Pfam" id="PF13347">
    <property type="entry name" value="MFS_2"/>
    <property type="match status" value="1"/>
</dbReference>
<dbReference type="GO" id="GO:0005886">
    <property type="term" value="C:plasma membrane"/>
    <property type="evidence" value="ECO:0007669"/>
    <property type="project" value="TreeGrafter"/>
</dbReference>
<dbReference type="OrthoDB" id="181905at2"/>
<dbReference type="EMBL" id="SIXI01000005">
    <property type="protein sequence ID" value="TBO29252.1"/>
    <property type="molecule type" value="Genomic_DNA"/>
</dbReference>
<evidence type="ECO:0000313" key="3">
    <source>
        <dbReference type="EMBL" id="TBO29252.1"/>
    </source>
</evidence>
<evidence type="ECO:0000313" key="4">
    <source>
        <dbReference type="Proteomes" id="UP000292120"/>
    </source>
</evidence>
<dbReference type="PANTHER" id="PTHR11328:SF24">
    <property type="entry name" value="MAJOR FACILITATOR SUPERFAMILY (MFS) PROFILE DOMAIN-CONTAINING PROTEIN"/>
    <property type="match status" value="1"/>
</dbReference>
<sequence length="439" mass="46381">MEASSGPQSGQLTGWRGHLRYGALGYPLAFVALPLYVILPAHYGDTLGVPLAALGFVLLASRLLDALADPLLGLWADSRLARASGPWAGMAVAAVVLAAGVWAVFFPPVEGTGPRLVWCALTLTLTYWAYSACAIAHQAWGARMGGDAPARARWVAWREGLALAGVLTANGIATTLGPAVMAATLSVSLVVALALLRRAPRPPCQPESAPTPGFTWADWLSPLHNPEFRRLLGIFLLNGIANAVPATLVMFYVQDVLHQAEALPVFLGAYFLTGAISVPLWLRAVKRFGPSRAWVLGMAGYVLCFGPVITLEAGDATAYTLICLASGLMLGADLTLPSTLLAGVVQRQSLATRGAPGASQPSVPQEGIYTGWWQLATKLNLALAAGLALPALQAWGYTPGTQSPEALWHLTLVYGALPCALKLLAGLAWWRWWARAGLE</sequence>
<reference evidence="3 4" key="1">
    <citation type="submission" date="2019-02" db="EMBL/GenBank/DDBJ databases">
        <title>Aquabacterium sp. strain KMB7.</title>
        <authorList>
            <person name="Chen W.-M."/>
        </authorList>
    </citation>
    <scope>NUCLEOTIDE SEQUENCE [LARGE SCALE GENOMIC DNA]</scope>
    <source>
        <strain evidence="3 4">KMB7</strain>
    </source>
</reference>
<keyword evidence="2" id="KW-1133">Transmembrane helix</keyword>
<dbReference type="Gene3D" id="1.20.1250.20">
    <property type="entry name" value="MFS general substrate transporter like domains"/>
    <property type="match status" value="1"/>
</dbReference>
<dbReference type="GO" id="GO:0015293">
    <property type="term" value="F:symporter activity"/>
    <property type="evidence" value="ECO:0007669"/>
    <property type="project" value="InterPro"/>
</dbReference>
<keyword evidence="2" id="KW-0472">Membrane</keyword>
<feature type="transmembrane region" description="Helical" evidence="2">
    <location>
        <begin position="231"/>
        <end position="253"/>
    </location>
</feature>
<feature type="transmembrane region" description="Helical" evidence="2">
    <location>
        <begin position="179"/>
        <end position="196"/>
    </location>
</feature>
<keyword evidence="4" id="KW-1185">Reference proteome</keyword>
<feature type="transmembrane region" description="Helical" evidence="2">
    <location>
        <begin position="115"/>
        <end position="135"/>
    </location>
</feature>
<dbReference type="InterPro" id="IPR036259">
    <property type="entry name" value="MFS_trans_sf"/>
</dbReference>
<dbReference type="SUPFAM" id="SSF103473">
    <property type="entry name" value="MFS general substrate transporter"/>
    <property type="match status" value="1"/>
</dbReference>
<protein>
    <submittedName>
        <fullName evidence="3">MFS transporter</fullName>
    </submittedName>
</protein>
<evidence type="ECO:0000256" key="2">
    <source>
        <dbReference type="SAM" id="Phobius"/>
    </source>
</evidence>
<feature type="transmembrane region" description="Helical" evidence="2">
    <location>
        <begin position="265"/>
        <end position="282"/>
    </location>
</feature>
<dbReference type="GO" id="GO:0008643">
    <property type="term" value="P:carbohydrate transport"/>
    <property type="evidence" value="ECO:0007669"/>
    <property type="project" value="InterPro"/>
</dbReference>
<feature type="transmembrane region" description="Helical" evidence="2">
    <location>
        <begin position="408"/>
        <end position="430"/>
    </location>
</feature>
<proteinExistence type="inferred from homology"/>
<feature type="transmembrane region" description="Helical" evidence="2">
    <location>
        <begin position="21"/>
        <end position="39"/>
    </location>
</feature>
<keyword evidence="2" id="KW-0812">Transmembrane</keyword>
<dbReference type="InterPro" id="IPR039672">
    <property type="entry name" value="MFS_2"/>
</dbReference>
<feature type="transmembrane region" description="Helical" evidence="2">
    <location>
        <begin position="319"/>
        <end position="345"/>
    </location>
</feature>
<gene>
    <name evidence="3" type="ORF">EYS42_12635</name>
</gene>
<feature type="transmembrane region" description="Helical" evidence="2">
    <location>
        <begin position="294"/>
        <end position="313"/>
    </location>
</feature>
<comment type="caution">
    <text evidence="3">The sequence shown here is derived from an EMBL/GenBank/DDBJ whole genome shotgun (WGS) entry which is preliminary data.</text>
</comment>
<dbReference type="Proteomes" id="UP000292120">
    <property type="component" value="Unassembled WGS sequence"/>
</dbReference>
<organism evidence="3 4">
    <name type="scientific">Aquabacterium lacunae</name>
    <dbReference type="NCBI Taxonomy" id="2528630"/>
    <lineage>
        <taxon>Bacteria</taxon>
        <taxon>Pseudomonadati</taxon>
        <taxon>Pseudomonadota</taxon>
        <taxon>Betaproteobacteria</taxon>
        <taxon>Burkholderiales</taxon>
        <taxon>Aquabacterium</taxon>
    </lineage>
</organism>
<accession>A0A4Q9H2F7</accession>
<dbReference type="PANTHER" id="PTHR11328">
    <property type="entry name" value="MAJOR FACILITATOR SUPERFAMILY DOMAIN-CONTAINING PROTEIN"/>
    <property type="match status" value="1"/>
</dbReference>
<dbReference type="AlphaFoldDB" id="A0A4Q9H2F7"/>
<feature type="transmembrane region" description="Helical" evidence="2">
    <location>
        <begin position="87"/>
        <end position="109"/>
    </location>
</feature>
<comment type="similarity">
    <text evidence="1">Belongs to the sodium:galactoside symporter (TC 2.A.2) family.</text>
</comment>
<dbReference type="RefSeq" id="WP_130968548.1">
    <property type="nucleotide sequence ID" value="NZ_SIXI01000005.1"/>
</dbReference>
<feature type="transmembrane region" description="Helical" evidence="2">
    <location>
        <begin position="379"/>
        <end position="396"/>
    </location>
</feature>
<evidence type="ECO:0000256" key="1">
    <source>
        <dbReference type="ARBA" id="ARBA00009617"/>
    </source>
</evidence>